<gene>
    <name evidence="2" type="primary">LOC142169017</name>
</gene>
<accession>A0AC58SMV4</accession>
<proteinExistence type="predicted"/>
<organism evidence="1 2">
    <name type="scientific">Nicotiana tabacum</name>
    <name type="common">Common tobacco</name>
    <dbReference type="NCBI Taxonomy" id="4097"/>
    <lineage>
        <taxon>Eukaryota</taxon>
        <taxon>Viridiplantae</taxon>
        <taxon>Streptophyta</taxon>
        <taxon>Embryophyta</taxon>
        <taxon>Tracheophyta</taxon>
        <taxon>Spermatophyta</taxon>
        <taxon>Magnoliopsida</taxon>
        <taxon>eudicotyledons</taxon>
        <taxon>Gunneridae</taxon>
        <taxon>Pentapetalae</taxon>
        <taxon>asterids</taxon>
        <taxon>lamiids</taxon>
        <taxon>Solanales</taxon>
        <taxon>Solanaceae</taxon>
        <taxon>Nicotianoideae</taxon>
        <taxon>Nicotianeae</taxon>
        <taxon>Nicotiana</taxon>
    </lineage>
</organism>
<name>A0AC58SMV4_TOBAC</name>
<dbReference type="RefSeq" id="XP_075086308.1">
    <property type="nucleotide sequence ID" value="XM_075230207.1"/>
</dbReference>
<evidence type="ECO:0000313" key="2">
    <source>
        <dbReference type="RefSeq" id="XP_075086308.1"/>
    </source>
</evidence>
<dbReference type="Proteomes" id="UP000790787">
    <property type="component" value="Chromosome 14"/>
</dbReference>
<reference evidence="1" key="1">
    <citation type="journal article" date="2014" name="Nat. Commun.">
        <title>The tobacco genome sequence and its comparison with those of tomato and potato.</title>
        <authorList>
            <person name="Sierro N."/>
            <person name="Battey J.N."/>
            <person name="Ouadi S."/>
            <person name="Bakaher N."/>
            <person name="Bovet L."/>
            <person name="Willig A."/>
            <person name="Goepfert S."/>
            <person name="Peitsch M.C."/>
            <person name="Ivanov N.V."/>
        </authorList>
    </citation>
    <scope>NUCLEOTIDE SEQUENCE [LARGE SCALE GENOMIC DNA]</scope>
</reference>
<keyword evidence="1" id="KW-1185">Reference proteome</keyword>
<sequence length="190" mass="22144">MNGAIEATNKNIKKILWNMVDNYKQWHEKLPFALLGYCTIVGTPTGATPYLLVYSTEVVIPAEVEIPSLRIIQEAELSDAEWVRSRYEQMALIDGKRMNALCHSQLYHNRMARDFSKKVRSRQFTPGQLVLKRIFPHYDEEKGKFLPNWQGPYMVHRPDVTQGTRTRQQDKEQRRNEESKALNNLPPKNS</sequence>
<evidence type="ECO:0000313" key="1">
    <source>
        <dbReference type="Proteomes" id="UP000790787"/>
    </source>
</evidence>
<protein>
    <submittedName>
        <fullName evidence="2">Uncharacterized protein LOC142169017</fullName>
    </submittedName>
</protein>
<reference evidence="2" key="2">
    <citation type="submission" date="2025-08" db="UniProtKB">
        <authorList>
            <consortium name="RefSeq"/>
        </authorList>
    </citation>
    <scope>IDENTIFICATION</scope>
    <source>
        <tissue evidence="2">Leaf</tissue>
    </source>
</reference>